<keyword evidence="3" id="KW-1185">Reference proteome</keyword>
<dbReference type="Proteomes" id="UP001529510">
    <property type="component" value="Unassembled WGS sequence"/>
</dbReference>
<feature type="transmembrane region" description="Helical" evidence="1">
    <location>
        <begin position="35"/>
        <end position="54"/>
    </location>
</feature>
<proteinExistence type="predicted"/>
<dbReference type="EMBL" id="JAMKFB020000006">
    <property type="protein sequence ID" value="KAL0190944.1"/>
    <property type="molecule type" value="Genomic_DNA"/>
</dbReference>
<gene>
    <name evidence="2" type="ORF">M9458_013642</name>
</gene>
<reference evidence="2 3" key="1">
    <citation type="submission" date="2024-05" db="EMBL/GenBank/DDBJ databases">
        <title>Genome sequencing and assembly of Indian major carp, Cirrhinus mrigala (Hamilton, 1822).</title>
        <authorList>
            <person name="Mohindra V."/>
            <person name="Chowdhury L.M."/>
            <person name="Lal K."/>
            <person name="Jena J.K."/>
        </authorList>
    </citation>
    <scope>NUCLEOTIDE SEQUENCE [LARGE SCALE GENOMIC DNA]</scope>
    <source>
        <strain evidence="2">CM1030</strain>
        <tissue evidence="2">Blood</tissue>
    </source>
</reference>
<feature type="non-terminal residue" evidence="2">
    <location>
        <position position="55"/>
    </location>
</feature>
<sequence length="55" mass="5981">MLCHPSDSTLVLCHSSFTAVFRIHASTSVTGAIGSASALRILLVTLAHWLYVYVY</sequence>
<keyword evidence="1" id="KW-0812">Transmembrane</keyword>
<name>A0ABD0QXM6_CIRMR</name>
<dbReference type="AlphaFoldDB" id="A0ABD0QXM6"/>
<evidence type="ECO:0000313" key="3">
    <source>
        <dbReference type="Proteomes" id="UP001529510"/>
    </source>
</evidence>
<accession>A0ABD0QXM6</accession>
<evidence type="ECO:0000256" key="1">
    <source>
        <dbReference type="SAM" id="Phobius"/>
    </source>
</evidence>
<protein>
    <submittedName>
        <fullName evidence="2">Uncharacterized protein</fullName>
    </submittedName>
</protein>
<organism evidence="2 3">
    <name type="scientific">Cirrhinus mrigala</name>
    <name type="common">Mrigala</name>
    <dbReference type="NCBI Taxonomy" id="683832"/>
    <lineage>
        <taxon>Eukaryota</taxon>
        <taxon>Metazoa</taxon>
        <taxon>Chordata</taxon>
        <taxon>Craniata</taxon>
        <taxon>Vertebrata</taxon>
        <taxon>Euteleostomi</taxon>
        <taxon>Actinopterygii</taxon>
        <taxon>Neopterygii</taxon>
        <taxon>Teleostei</taxon>
        <taxon>Ostariophysi</taxon>
        <taxon>Cypriniformes</taxon>
        <taxon>Cyprinidae</taxon>
        <taxon>Labeoninae</taxon>
        <taxon>Labeonini</taxon>
        <taxon>Cirrhinus</taxon>
    </lineage>
</organism>
<keyword evidence="1" id="KW-0472">Membrane</keyword>
<evidence type="ECO:0000313" key="2">
    <source>
        <dbReference type="EMBL" id="KAL0190944.1"/>
    </source>
</evidence>
<comment type="caution">
    <text evidence="2">The sequence shown here is derived from an EMBL/GenBank/DDBJ whole genome shotgun (WGS) entry which is preliminary data.</text>
</comment>
<keyword evidence="1" id="KW-1133">Transmembrane helix</keyword>